<dbReference type="GO" id="GO:0016251">
    <property type="term" value="F:RNA polymerase II general transcription initiation factor activity"/>
    <property type="evidence" value="ECO:0007669"/>
    <property type="project" value="TreeGrafter"/>
</dbReference>
<evidence type="ECO:0000256" key="3">
    <source>
        <dbReference type="ARBA" id="ARBA00023015"/>
    </source>
</evidence>
<evidence type="ECO:0000256" key="1">
    <source>
        <dbReference type="ARBA" id="ARBA00004123"/>
    </source>
</evidence>
<dbReference type="Gene3D" id="1.10.20.10">
    <property type="entry name" value="Histone, subunit A"/>
    <property type="match status" value="1"/>
</dbReference>
<keyword evidence="5" id="KW-0539">Nucleus</keyword>
<dbReference type="GO" id="GO:0003713">
    <property type="term" value="F:transcription coactivator activity"/>
    <property type="evidence" value="ECO:0007669"/>
    <property type="project" value="TreeGrafter"/>
</dbReference>
<evidence type="ECO:0000313" key="6">
    <source>
        <dbReference type="EMBL" id="GIY46269.1"/>
    </source>
</evidence>
<evidence type="ECO:0000256" key="4">
    <source>
        <dbReference type="ARBA" id="ARBA00023163"/>
    </source>
</evidence>
<dbReference type="InterPro" id="IPR003162">
    <property type="entry name" value="TFIID-31"/>
</dbReference>
<dbReference type="Pfam" id="PF02291">
    <property type="entry name" value="TFIID-31kDa"/>
    <property type="match status" value="1"/>
</dbReference>
<keyword evidence="7" id="KW-1185">Reference proteome</keyword>
<dbReference type="GO" id="GO:0051123">
    <property type="term" value="P:RNA polymerase II preinitiation complex assembly"/>
    <property type="evidence" value="ECO:0007669"/>
    <property type="project" value="TreeGrafter"/>
</dbReference>
<dbReference type="CDD" id="cd07979">
    <property type="entry name" value="HFD_TAF9"/>
    <property type="match status" value="1"/>
</dbReference>
<keyword evidence="4" id="KW-0804">Transcription</keyword>
<keyword evidence="3" id="KW-0805">Transcription regulation</keyword>
<dbReference type="EMBL" id="BPLR01011394">
    <property type="protein sequence ID" value="GIY46269.1"/>
    <property type="molecule type" value="Genomic_DNA"/>
</dbReference>
<organism evidence="6 7">
    <name type="scientific">Caerostris extrusa</name>
    <name type="common">Bark spider</name>
    <name type="synonym">Caerostris bankana</name>
    <dbReference type="NCBI Taxonomy" id="172846"/>
    <lineage>
        <taxon>Eukaryota</taxon>
        <taxon>Metazoa</taxon>
        <taxon>Ecdysozoa</taxon>
        <taxon>Arthropoda</taxon>
        <taxon>Chelicerata</taxon>
        <taxon>Arachnida</taxon>
        <taxon>Araneae</taxon>
        <taxon>Araneomorphae</taxon>
        <taxon>Entelegynae</taxon>
        <taxon>Araneoidea</taxon>
        <taxon>Araneidae</taxon>
        <taxon>Caerostris</taxon>
    </lineage>
</organism>
<dbReference type="GO" id="GO:0000124">
    <property type="term" value="C:SAGA complex"/>
    <property type="evidence" value="ECO:0007669"/>
    <property type="project" value="TreeGrafter"/>
</dbReference>
<dbReference type="InterPro" id="IPR009072">
    <property type="entry name" value="Histone-fold"/>
</dbReference>
<dbReference type="Proteomes" id="UP001054945">
    <property type="component" value="Unassembled WGS sequence"/>
</dbReference>
<gene>
    <name evidence="6" type="primary">e(y)1</name>
    <name evidence="6" type="ORF">CEXT_375931</name>
</gene>
<sequence>MDNNESLFPFGKSIPKDAQIIDAILKEMNILDYEDTVLSVLLEFTNRYISGVIDDAQLLANHSNKKIIDVPDVSLAINQQSNRYFITPPNKEITSAMVKHKNSIPLPQIKSSAGLRLPPDRFCLTAGNYTLHSPPKKTRTIIRTIPSLPTTPSKTSAFIIYFCFQ</sequence>
<dbReference type="InterPro" id="IPR051431">
    <property type="entry name" value="TFIID_subunit_9"/>
</dbReference>
<evidence type="ECO:0000313" key="7">
    <source>
        <dbReference type="Proteomes" id="UP001054945"/>
    </source>
</evidence>
<proteinExistence type="inferred from homology"/>
<evidence type="ECO:0000256" key="5">
    <source>
        <dbReference type="ARBA" id="ARBA00023242"/>
    </source>
</evidence>
<name>A0AAV4TM76_CAEEX</name>
<dbReference type="GO" id="GO:0005669">
    <property type="term" value="C:transcription factor TFIID complex"/>
    <property type="evidence" value="ECO:0007669"/>
    <property type="project" value="TreeGrafter"/>
</dbReference>
<dbReference type="SUPFAM" id="SSF47113">
    <property type="entry name" value="Histone-fold"/>
    <property type="match status" value="1"/>
</dbReference>
<reference evidence="6 7" key="1">
    <citation type="submission" date="2021-06" db="EMBL/GenBank/DDBJ databases">
        <title>Caerostris extrusa draft genome.</title>
        <authorList>
            <person name="Kono N."/>
            <person name="Arakawa K."/>
        </authorList>
    </citation>
    <scope>NUCLEOTIDE SEQUENCE [LARGE SCALE GENOMIC DNA]</scope>
</reference>
<dbReference type="GO" id="GO:0046982">
    <property type="term" value="F:protein heterodimerization activity"/>
    <property type="evidence" value="ECO:0007669"/>
    <property type="project" value="InterPro"/>
</dbReference>
<protein>
    <submittedName>
        <fullName evidence="6">Transcription initiation factor TFIID subunit 9</fullName>
    </submittedName>
</protein>
<dbReference type="PANTHER" id="PTHR48068:SF4">
    <property type="entry name" value="TATA-BOX BINDING PROTEIN ASSOCIATED FACTOR 9"/>
    <property type="match status" value="1"/>
</dbReference>
<comment type="similarity">
    <text evidence="2">Belongs to the TAF9 family.</text>
</comment>
<accession>A0AAV4TM76</accession>
<dbReference type="PANTHER" id="PTHR48068">
    <property type="entry name" value="TAF9 RNA POLYMERASE II, TATA BOX-BINDING PROTEIN (TBP)-ASSOCIATED FACTOR"/>
    <property type="match status" value="1"/>
</dbReference>
<comment type="subcellular location">
    <subcellularLocation>
        <location evidence="1">Nucleus</location>
    </subcellularLocation>
</comment>
<dbReference type="AlphaFoldDB" id="A0AAV4TM76"/>
<comment type="caution">
    <text evidence="6">The sequence shown here is derived from an EMBL/GenBank/DDBJ whole genome shotgun (WGS) entry which is preliminary data.</text>
</comment>
<evidence type="ECO:0000256" key="2">
    <source>
        <dbReference type="ARBA" id="ARBA00007646"/>
    </source>
</evidence>